<organism evidence="4 5">
    <name type="scientific">Sphingomonas citri</name>
    <dbReference type="NCBI Taxonomy" id="2862499"/>
    <lineage>
        <taxon>Bacteria</taxon>
        <taxon>Pseudomonadati</taxon>
        <taxon>Pseudomonadota</taxon>
        <taxon>Alphaproteobacteria</taxon>
        <taxon>Sphingomonadales</taxon>
        <taxon>Sphingomonadaceae</taxon>
        <taxon>Sphingomonas</taxon>
    </lineage>
</organism>
<dbReference type="PANTHER" id="PTHR41248:SF1">
    <property type="entry name" value="NORD PROTEIN"/>
    <property type="match status" value="1"/>
</dbReference>
<dbReference type="PROSITE" id="PS50234">
    <property type="entry name" value="VWFA"/>
    <property type="match status" value="1"/>
</dbReference>
<feature type="region of interest" description="Disordered" evidence="2">
    <location>
        <begin position="205"/>
        <end position="299"/>
    </location>
</feature>
<feature type="compositionally biased region" description="Acidic residues" evidence="2">
    <location>
        <begin position="213"/>
        <end position="245"/>
    </location>
</feature>
<dbReference type="InterPro" id="IPR051928">
    <property type="entry name" value="NorD/CobT"/>
</dbReference>
<dbReference type="NCBIfam" id="TIGR01651">
    <property type="entry name" value="CobT"/>
    <property type="match status" value="1"/>
</dbReference>
<protein>
    <recommendedName>
        <fullName evidence="1">Cobaltochelatase subunit CobT</fullName>
        <ecNumber evidence="1">6.6.1.2</ecNumber>
    </recommendedName>
</protein>
<dbReference type="PIRSF" id="PIRSF031715">
    <property type="entry name" value="Cob_chel_CobT"/>
    <property type="match status" value="1"/>
</dbReference>
<accession>A0ABS7BJG8</accession>
<evidence type="ECO:0000313" key="5">
    <source>
        <dbReference type="Proteomes" id="UP000759103"/>
    </source>
</evidence>
<name>A0ABS7BJG8_9SPHN</name>
<keyword evidence="5" id="KW-1185">Reference proteome</keyword>
<feature type="domain" description="VWFA" evidence="3">
    <location>
        <begin position="402"/>
        <end position="608"/>
    </location>
</feature>
<evidence type="ECO:0000313" key="4">
    <source>
        <dbReference type="EMBL" id="MBW6529640.1"/>
    </source>
</evidence>
<dbReference type="SMART" id="SM00327">
    <property type="entry name" value="VWA"/>
    <property type="match status" value="1"/>
</dbReference>
<sequence length="608" mass="66912">MATDTPLDRFKSVLGGTARALSDEAEVELAFTADAPAQSGKHLRVPMPARTLPADQVAEARGFADSFALRLRHHDTALHARGAPDDATARGVYDAIEDARVEALGSRGYQGITANLATALDVRLRADPILRARNRSEVPLATALGLMVREALTGERPPVATEPGLALVREWVEERADLAALALALDDQRAFQGLARKLLEDLELVEGDRTPEESDEGGDEEESEEGQDTDQPDEGDAEGSEGESEVEARGQQRDDESSEGESERLEGDDLDDDAEGEPGDDGEEGMQPVRPNRPSADLGPDFDYRVWTTQFDEVIAATDLCDSDELARLRGYLDQQLVHLQSAVSRLANRLQRRLMAQQSRSWDFDQDEGLLDAARLARVVVNPTQSLSYKVERDTEFRDTVVTLLIDNSGSMRGRPISIAAISADILARTLERCGVKTEILGFTTRAWKGGQSRETWLAAGRPPQPGRLNDVRHIVYKKADEPWRRARNALGLMMREGLLKENIDGEALLWAHARMLARPEERRILMVISDGAPVDDSTLSVNTGSYLERHLRQVIGWIEKKSSVELVAIGIGHDVTRYYSRAVTIMDAEQLGGTIIEQLAALFDAE</sequence>
<dbReference type="CDD" id="cd01454">
    <property type="entry name" value="vWA_norD_type"/>
    <property type="match status" value="1"/>
</dbReference>
<dbReference type="InterPro" id="IPR002035">
    <property type="entry name" value="VWF_A"/>
</dbReference>
<evidence type="ECO:0000256" key="2">
    <source>
        <dbReference type="SAM" id="MobiDB-lite"/>
    </source>
</evidence>
<dbReference type="EC" id="6.6.1.2" evidence="1"/>
<dbReference type="GO" id="GO:0051116">
    <property type="term" value="F:cobaltochelatase activity"/>
    <property type="evidence" value="ECO:0007669"/>
    <property type="project" value="UniProtKB-EC"/>
</dbReference>
<evidence type="ECO:0000259" key="3">
    <source>
        <dbReference type="PROSITE" id="PS50234"/>
    </source>
</evidence>
<proteinExistence type="predicted"/>
<keyword evidence="4" id="KW-0436">Ligase</keyword>
<reference evidence="4 5" key="1">
    <citation type="submission" date="2021-07" db="EMBL/GenBank/DDBJ databases">
        <title>Sphingomonas sp.</title>
        <authorList>
            <person name="Feng G."/>
            <person name="Li J."/>
            <person name="Pan M."/>
        </authorList>
    </citation>
    <scope>NUCLEOTIDE SEQUENCE [LARGE SCALE GENOMIC DNA]</scope>
    <source>
        <strain evidence="4 5">RRHST34</strain>
    </source>
</reference>
<dbReference type="InterPro" id="IPR006538">
    <property type="entry name" value="CobT"/>
</dbReference>
<feature type="compositionally biased region" description="Basic and acidic residues" evidence="2">
    <location>
        <begin position="246"/>
        <end position="267"/>
    </location>
</feature>
<comment type="caution">
    <text evidence="4">The sequence shown here is derived from an EMBL/GenBank/DDBJ whole genome shotgun (WGS) entry which is preliminary data.</text>
</comment>
<dbReference type="InterPro" id="IPR036465">
    <property type="entry name" value="vWFA_dom_sf"/>
</dbReference>
<dbReference type="EMBL" id="JAHXZN010000001">
    <property type="protein sequence ID" value="MBW6529640.1"/>
    <property type="molecule type" value="Genomic_DNA"/>
</dbReference>
<dbReference type="PANTHER" id="PTHR41248">
    <property type="entry name" value="NORD PROTEIN"/>
    <property type="match status" value="1"/>
</dbReference>
<gene>
    <name evidence="4" type="primary">cobT</name>
    <name evidence="4" type="ORF">KZ820_02735</name>
</gene>
<dbReference type="SUPFAM" id="SSF53300">
    <property type="entry name" value="vWA-like"/>
    <property type="match status" value="1"/>
</dbReference>
<evidence type="ECO:0000256" key="1">
    <source>
        <dbReference type="NCBIfam" id="TIGR01651"/>
    </source>
</evidence>
<dbReference type="RefSeq" id="WP_219747153.1">
    <property type="nucleotide sequence ID" value="NZ_JAHXZN010000001.1"/>
</dbReference>
<dbReference type="Pfam" id="PF11775">
    <property type="entry name" value="CobT_C"/>
    <property type="match status" value="1"/>
</dbReference>
<dbReference type="Gene3D" id="3.40.50.410">
    <property type="entry name" value="von Willebrand factor, type A domain"/>
    <property type="match status" value="1"/>
</dbReference>
<dbReference type="InterPro" id="IPR025861">
    <property type="entry name" value="CobT_VWA_dom"/>
</dbReference>
<feature type="compositionally biased region" description="Acidic residues" evidence="2">
    <location>
        <begin position="268"/>
        <end position="284"/>
    </location>
</feature>
<dbReference type="Proteomes" id="UP000759103">
    <property type="component" value="Unassembled WGS sequence"/>
</dbReference>
<dbReference type="Pfam" id="PF06213">
    <property type="entry name" value="CobT"/>
    <property type="match status" value="1"/>
</dbReference>